<dbReference type="RefSeq" id="WP_134379752.1">
    <property type="nucleotide sequence ID" value="NZ_SORX01000002.1"/>
</dbReference>
<feature type="domain" description="AB hydrolase-1" evidence="1">
    <location>
        <begin position="56"/>
        <end position="275"/>
    </location>
</feature>
<organism evidence="2 3">
    <name type="scientific">Jeotgalibacillus salarius</name>
    <dbReference type="NCBI Taxonomy" id="546023"/>
    <lineage>
        <taxon>Bacteria</taxon>
        <taxon>Bacillati</taxon>
        <taxon>Bacillota</taxon>
        <taxon>Bacilli</taxon>
        <taxon>Bacillales</taxon>
        <taxon>Caryophanaceae</taxon>
        <taxon>Jeotgalibacillus</taxon>
    </lineage>
</organism>
<proteinExistence type="predicted"/>
<dbReference type="PANTHER" id="PTHR43689:SF8">
    <property type="entry name" value="ALPHA_BETA-HYDROLASES SUPERFAMILY PROTEIN"/>
    <property type="match status" value="1"/>
</dbReference>
<evidence type="ECO:0000313" key="2">
    <source>
        <dbReference type="EMBL" id="TFE02898.1"/>
    </source>
</evidence>
<dbReference type="SUPFAM" id="SSF53474">
    <property type="entry name" value="alpha/beta-Hydrolases"/>
    <property type="match status" value="1"/>
</dbReference>
<dbReference type="EMBL" id="SORX01000002">
    <property type="protein sequence ID" value="TFE02898.1"/>
    <property type="molecule type" value="Genomic_DNA"/>
</dbReference>
<gene>
    <name evidence="2" type="ORF">E2626_03575</name>
</gene>
<dbReference type="Pfam" id="PF00561">
    <property type="entry name" value="Abhydrolase_1"/>
    <property type="match status" value="1"/>
</dbReference>
<accession>A0A4Y8LIY9</accession>
<dbReference type="Gene3D" id="3.40.50.1820">
    <property type="entry name" value="alpha/beta hydrolase"/>
    <property type="match status" value="1"/>
</dbReference>
<dbReference type="InterPro" id="IPR000073">
    <property type="entry name" value="AB_hydrolase_1"/>
</dbReference>
<name>A0A4Y8LIY9_9BACL</name>
<sequence length="294" mass="34282">MAESYKGFKSKEGFEQYYTTYKEVMNLWKISYEEKIVQTSFGDVSVKVCGNKSKEPLVFFHAFGFSSAEWYECATKLSADFELYFIDVLGEFNLSNTKEHLNEREDYATWITEVFDEFHFTKVTITGHSNGGWHAMNYAILKPERVKSLIILSPAASIKRMNLSFYFRLLLTNLIPNKSIIINHFCRWLTVNKKPEHEKLHQLYFYGQKHVTWEYVMTPPKMFKDEELSTLTMPVYVAAGRQEVIYNPLKMLDKADKKIKSSSTHLFDKGGHMLPVEIPDELADYIKSVLLDHT</sequence>
<comment type="caution">
    <text evidence="2">The sequence shown here is derived from an EMBL/GenBank/DDBJ whole genome shotgun (WGS) entry which is preliminary data.</text>
</comment>
<dbReference type="AlphaFoldDB" id="A0A4Y8LIY9"/>
<dbReference type="Proteomes" id="UP000297776">
    <property type="component" value="Unassembled WGS sequence"/>
</dbReference>
<dbReference type="PANTHER" id="PTHR43689">
    <property type="entry name" value="HYDROLASE"/>
    <property type="match status" value="1"/>
</dbReference>
<keyword evidence="3" id="KW-1185">Reference proteome</keyword>
<reference evidence="2 3" key="1">
    <citation type="submission" date="2019-03" db="EMBL/GenBank/DDBJ databases">
        <authorList>
            <person name="Yang Y."/>
        </authorList>
    </citation>
    <scope>NUCLEOTIDE SEQUENCE [LARGE SCALE GENOMIC DNA]</scope>
    <source>
        <strain evidence="2 3">ASL-1</strain>
    </source>
</reference>
<dbReference type="OrthoDB" id="5513277at2"/>
<evidence type="ECO:0000259" key="1">
    <source>
        <dbReference type="Pfam" id="PF00561"/>
    </source>
</evidence>
<dbReference type="GO" id="GO:0016787">
    <property type="term" value="F:hydrolase activity"/>
    <property type="evidence" value="ECO:0007669"/>
    <property type="project" value="UniProtKB-KW"/>
</dbReference>
<dbReference type="InterPro" id="IPR029058">
    <property type="entry name" value="AB_hydrolase_fold"/>
</dbReference>
<keyword evidence="2" id="KW-0378">Hydrolase</keyword>
<protein>
    <submittedName>
        <fullName evidence="2">Alpha/beta hydrolase</fullName>
    </submittedName>
</protein>
<evidence type="ECO:0000313" key="3">
    <source>
        <dbReference type="Proteomes" id="UP000297776"/>
    </source>
</evidence>